<dbReference type="Proteomes" id="UP000076532">
    <property type="component" value="Unassembled WGS sequence"/>
</dbReference>
<gene>
    <name evidence="3" type="ORF">FIBSPDRAFT_852303</name>
    <name evidence="2" type="ORF">FIBSPDRAFT_880429</name>
</gene>
<name>A0A166RS72_9AGAM</name>
<sequence>MASATRAYHPSFSEEDATIVLTSSDGINYRIHPFTLRTTSGFFRDMISLPQKQGDAPDTKAAGEAAGEEQIALD</sequence>
<keyword evidence="4" id="KW-1185">Reference proteome</keyword>
<organism evidence="3 4">
    <name type="scientific">Athelia psychrophila</name>
    <dbReference type="NCBI Taxonomy" id="1759441"/>
    <lineage>
        <taxon>Eukaryota</taxon>
        <taxon>Fungi</taxon>
        <taxon>Dikarya</taxon>
        <taxon>Basidiomycota</taxon>
        <taxon>Agaricomycotina</taxon>
        <taxon>Agaricomycetes</taxon>
        <taxon>Agaricomycetidae</taxon>
        <taxon>Atheliales</taxon>
        <taxon>Atheliaceae</taxon>
        <taxon>Athelia</taxon>
    </lineage>
</organism>
<evidence type="ECO:0008006" key="5">
    <source>
        <dbReference type="Google" id="ProtNLM"/>
    </source>
</evidence>
<evidence type="ECO:0000313" key="4">
    <source>
        <dbReference type="Proteomes" id="UP000076532"/>
    </source>
</evidence>
<feature type="region of interest" description="Disordered" evidence="1">
    <location>
        <begin position="49"/>
        <end position="74"/>
    </location>
</feature>
<reference evidence="3 4" key="1">
    <citation type="journal article" date="2016" name="Mol. Biol. Evol.">
        <title>Comparative Genomics of Early-Diverging Mushroom-Forming Fungi Provides Insights into the Origins of Lignocellulose Decay Capabilities.</title>
        <authorList>
            <person name="Nagy L.G."/>
            <person name="Riley R."/>
            <person name="Tritt A."/>
            <person name="Adam C."/>
            <person name="Daum C."/>
            <person name="Floudas D."/>
            <person name="Sun H."/>
            <person name="Yadav J.S."/>
            <person name="Pangilinan J."/>
            <person name="Larsson K.H."/>
            <person name="Matsuura K."/>
            <person name="Barry K."/>
            <person name="Labutti K."/>
            <person name="Kuo R."/>
            <person name="Ohm R.A."/>
            <person name="Bhattacharya S.S."/>
            <person name="Shirouzu T."/>
            <person name="Yoshinaga Y."/>
            <person name="Martin F.M."/>
            <person name="Grigoriev I.V."/>
            <person name="Hibbett D.S."/>
        </authorList>
    </citation>
    <scope>NUCLEOTIDE SEQUENCE [LARGE SCALE GENOMIC DNA]</scope>
    <source>
        <strain evidence="3 4">CBS 109695</strain>
    </source>
</reference>
<dbReference type="EMBL" id="KV418684">
    <property type="protein sequence ID" value="KZP02332.1"/>
    <property type="molecule type" value="Genomic_DNA"/>
</dbReference>
<dbReference type="OrthoDB" id="3238622at2759"/>
<dbReference type="EMBL" id="KV417502">
    <property type="protein sequence ID" value="KZP28595.1"/>
    <property type="molecule type" value="Genomic_DNA"/>
</dbReference>
<evidence type="ECO:0000256" key="1">
    <source>
        <dbReference type="SAM" id="MobiDB-lite"/>
    </source>
</evidence>
<accession>A0A166RS72</accession>
<evidence type="ECO:0000313" key="2">
    <source>
        <dbReference type="EMBL" id="KZP02332.1"/>
    </source>
</evidence>
<protein>
    <recommendedName>
        <fullName evidence="5">BTB domain-containing protein</fullName>
    </recommendedName>
</protein>
<evidence type="ECO:0000313" key="3">
    <source>
        <dbReference type="EMBL" id="KZP28595.1"/>
    </source>
</evidence>
<dbReference type="AlphaFoldDB" id="A0A166RS72"/>
<feature type="non-terminal residue" evidence="3">
    <location>
        <position position="74"/>
    </location>
</feature>
<proteinExistence type="predicted"/>
<feature type="compositionally biased region" description="Low complexity" evidence="1">
    <location>
        <begin position="62"/>
        <end position="74"/>
    </location>
</feature>